<dbReference type="EMBL" id="JAGKQQ010000001">
    <property type="protein sequence ID" value="MBP3954943.1"/>
    <property type="molecule type" value="Genomic_DNA"/>
</dbReference>
<name>A0ABS5BQ08_9BACT</name>
<feature type="compositionally biased region" description="Basic residues" evidence="1">
    <location>
        <begin position="52"/>
        <end position="64"/>
    </location>
</feature>
<gene>
    <name evidence="2" type="ORF">J8F10_06565</name>
</gene>
<evidence type="ECO:0000313" key="3">
    <source>
        <dbReference type="Proteomes" id="UP000676565"/>
    </source>
</evidence>
<proteinExistence type="predicted"/>
<dbReference type="RefSeq" id="WP_210653049.1">
    <property type="nucleotide sequence ID" value="NZ_JAGKQQ010000001.1"/>
</dbReference>
<dbReference type="Proteomes" id="UP000676565">
    <property type="component" value="Unassembled WGS sequence"/>
</dbReference>
<accession>A0ABS5BQ08</accession>
<comment type="caution">
    <text evidence="2">The sequence shown here is derived from an EMBL/GenBank/DDBJ whole genome shotgun (WGS) entry which is preliminary data.</text>
</comment>
<evidence type="ECO:0000313" key="2">
    <source>
        <dbReference type="EMBL" id="MBP3954943.1"/>
    </source>
</evidence>
<keyword evidence="3" id="KW-1185">Reference proteome</keyword>
<sequence length="119" mass="13294">MSKVRVPELKFHKPTNQHYVWWSKARVHLGADPETARARYPAGRDTTTGSGRARRTRCGVRGRHDRVGPGHGPAPLPAPHCDWCPKCGEHHILVVHEIVVETRADVEHVRALNARIGPP</sequence>
<evidence type="ECO:0000256" key="1">
    <source>
        <dbReference type="SAM" id="MobiDB-lite"/>
    </source>
</evidence>
<feature type="region of interest" description="Disordered" evidence="1">
    <location>
        <begin position="33"/>
        <end position="75"/>
    </location>
</feature>
<organism evidence="2 3">
    <name type="scientific">Gemmata palustris</name>
    <dbReference type="NCBI Taxonomy" id="2822762"/>
    <lineage>
        <taxon>Bacteria</taxon>
        <taxon>Pseudomonadati</taxon>
        <taxon>Planctomycetota</taxon>
        <taxon>Planctomycetia</taxon>
        <taxon>Gemmatales</taxon>
        <taxon>Gemmataceae</taxon>
        <taxon>Gemmata</taxon>
    </lineage>
</organism>
<protein>
    <submittedName>
        <fullName evidence="2">Uncharacterized protein</fullName>
    </submittedName>
</protein>
<reference evidence="2 3" key="1">
    <citation type="submission" date="2021-04" db="EMBL/GenBank/DDBJ databases">
        <authorList>
            <person name="Ivanova A."/>
        </authorList>
    </citation>
    <scope>NUCLEOTIDE SEQUENCE [LARGE SCALE GENOMIC DNA]</scope>
    <source>
        <strain evidence="2 3">G18</strain>
    </source>
</reference>